<reference evidence="2 3" key="1">
    <citation type="submission" date="2019-07" db="EMBL/GenBank/DDBJ databases">
        <title>Lysobacter weifangensis sp. nov., isolated from bensulfuron-methyl contaminated farmland soil.</title>
        <authorList>
            <person name="Zhao H."/>
        </authorList>
    </citation>
    <scope>NUCLEOTIDE SEQUENCE [LARGE SCALE GENOMIC DNA]</scope>
    <source>
        <strain evidence="2 3">CC-Bw-6</strain>
    </source>
</reference>
<dbReference type="RefSeq" id="WP_143879612.1">
    <property type="nucleotide sequence ID" value="NZ_BAABLZ010000001.1"/>
</dbReference>
<keyword evidence="1" id="KW-0732">Signal</keyword>
<evidence type="ECO:0000256" key="1">
    <source>
        <dbReference type="SAM" id="SignalP"/>
    </source>
</evidence>
<evidence type="ECO:0000313" key="2">
    <source>
        <dbReference type="EMBL" id="QDQ74102.1"/>
    </source>
</evidence>
<keyword evidence="3" id="KW-1185">Reference proteome</keyword>
<name>A0A516V6G4_9GAMM</name>
<organism evidence="2 3">
    <name type="scientific">Pseudoluteimonas lycopersici</name>
    <dbReference type="NCBI Taxonomy" id="1324796"/>
    <lineage>
        <taxon>Bacteria</taxon>
        <taxon>Pseudomonadati</taxon>
        <taxon>Pseudomonadota</taxon>
        <taxon>Gammaproteobacteria</taxon>
        <taxon>Lysobacterales</taxon>
        <taxon>Lysobacteraceae</taxon>
        <taxon>Pseudoluteimonas</taxon>
    </lineage>
</organism>
<feature type="chain" id="PRO_5021827325" evidence="1">
    <location>
        <begin position="19"/>
        <end position="123"/>
    </location>
</feature>
<gene>
    <name evidence="2" type="ORF">FNZ56_09520</name>
</gene>
<dbReference type="AlphaFoldDB" id="A0A516V6G4"/>
<sequence length="123" mass="13701">MTRIISTLTLLTASVLLASCWDSKEGQKLAEGKQKGEQAVAALEKFKSVHGQYPKSLSALSPEFLRTPLNELRPDNTEGVTFIYELEPSGTYMLTFHYTGPGVNNCTLQPKGSRERWHCSGFY</sequence>
<proteinExistence type="predicted"/>
<dbReference type="Proteomes" id="UP000315891">
    <property type="component" value="Chromosome"/>
</dbReference>
<protein>
    <submittedName>
        <fullName evidence="2">Uncharacterized protein</fullName>
    </submittedName>
</protein>
<dbReference type="EMBL" id="CP041742">
    <property type="protein sequence ID" value="QDQ74102.1"/>
    <property type="molecule type" value="Genomic_DNA"/>
</dbReference>
<dbReference type="PROSITE" id="PS51257">
    <property type="entry name" value="PROKAR_LIPOPROTEIN"/>
    <property type="match status" value="1"/>
</dbReference>
<feature type="signal peptide" evidence="1">
    <location>
        <begin position="1"/>
        <end position="18"/>
    </location>
</feature>
<accession>A0A516V6G4</accession>
<evidence type="ECO:0000313" key="3">
    <source>
        <dbReference type="Proteomes" id="UP000315891"/>
    </source>
</evidence>